<dbReference type="STRING" id="1453497.AT15_00100"/>
<sequence length="189" mass="22078">MKRHFLLAAALIIALAAFSYKTMFISWSLEEFAQYRERLETLTGQQATDTTYTVFIADSVSEFYSLSGFPYWVLAGVRGNVIFLQPPTLHKNLIRTLAHELTHLSLKQYKLPYWLEEGLVCIVTNEWQGITLERLKNIQEIDPAELDYFQYQKYCYTAWIEASLLYSKIGFERIIETVSSTEELTLWSY</sequence>
<accession>A0A182C863</accession>
<evidence type="ECO:0000313" key="2">
    <source>
        <dbReference type="Proteomes" id="UP000077339"/>
    </source>
</evidence>
<evidence type="ECO:0008006" key="3">
    <source>
        <dbReference type="Google" id="ProtNLM"/>
    </source>
</evidence>
<name>A0A182C863_9BACT</name>
<dbReference type="EMBL" id="JFHK01000001">
    <property type="protein sequence ID" value="OAA32514.1"/>
    <property type="molecule type" value="Genomic_DNA"/>
</dbReference>
<dbReference type="AlphaFoldDB" id="A0A182C863"/>
<gene>
    <name evidence="1" type="ORF">AT15_00100</name>
</gene>
<proteinExistence type="predicted"/>
<dbReference type="RefSeq" id="WP_068345122.1">
    <property type="nucleotide sequence ID" value="NZ_JFHK01000001.1"/>
</dbReference>
<dbReference type="OrthoDB" id="37528at2"/>
<dbReference type="Proteomes" id="UP000077339">
    <property type="component" value="Unassembled WGS sequence"/>
</dbReference>
<comment type="caution">
    <text evidence="1">The sequence shown here is derived from an EMBL/GenBank/DDBJ whole genome shotgun (WGS) entry which is preliminary data.</text>
</comment>
<reference evidence="1 2" key="1">
    <citation type="submission" date="2014-02" db="EMBL/GenBank/DDBJ databases">
        <title>Kosmotoga genome sequencing.</title>
        <authorList>
            <person name="Pollo S.M."/>
            <person name="Charchuk R."/>
            <person name="Nesbo C.L."/>
        </authorList>
    </citation>
    <scope>NUCLEOTIDE SEQUENCE [LARGE SCALE GENOMIC DNA]</scope>
    <source>
        <strain evidence="1 2">S304</strain>
    </source>
</reference>
<keyword evidence="2" id="KW-1185">Reference proteome</keyword>
<protein>
    <recommendedName>
        <fullName evidence="3">Peptidase MA-like domain-containing protein</fullName>
    </recommendedName>
</protein>
<evidence type="ECO:0000313" key="1">
    <source>
        <dbReference type="EMBL" id="OAA32514.1"/>
    </source>
</evidence>
<dbReference type="PATRIC" id="fig|1453497.3.peg.27"/>
<organism evidence="1 2">
    <name type="scientific">Kosmotoga arenicorallina S304</name>
    <dbReference type="NCBI Taxonomy" id="1453497"/>
    <lineage>
        <taxon>Bacteria</taxon>
        <taxon>Thermotogati</taxon>
        <taxon>Thermotogota</taxon>
        <taxon>Thermotogae</taxon>
        <taxon>Kosmotogales</taxon>
        <taxon>Kosmotogaceae</taxon>
        <taxon>Kosmotoga</taxon>
    </lineage>
</organism>